<sequence length="181" mass="19935">MSICVVVFLGICLLSVQVESYDVNITYLESAVTTGAVCLDGSPLAYHFSAGFDRGVDNWLVFLEGGGWYDTPNSCLYRKNTCLDFFDWNKVKIRYCDGSSFTGDMEEVDPKTKLHYRGGRISEAVIDDLKEIGMKHAENVLLSGCSAGGLASILQCDHFRNIMPGRTNVKCLADAGYFINA</sequence>
<keyword evidence="5" id="KW-0378">Hydrolase</keyword>
<dbReference type="Pfam" id="PF03283">
    <property type="entry name" value="PAE"/>
    <property type="match status" value="2"/>
</dbReference>
<evidence type="ECO:0000256" key="4">
    <source>
        <dbReference type="ARBA" id="ARBA00022512"/>
    </source>
</evidence>
<dbReference type="OMA" id="ESKEECY"/>
<dbReference type="GO" id="GO:0009505">
    <property type="term" value="C:plant-type cell wall"/>
    <property type="evidence" value="ECO:0000318"/>
    <property type="project" value="GO_Central"/>
</dbReference>
<comment type="function">
    <text evidence="1 5">Hydrolyzes acetyl esters in homogalacturonan regions of pectin. In type I primary cell wall, galacturonic acid residues of pectin can be acetylated at the O-2 and O-3 positions. Decreasing the degree of acetylation of pectin gels in vitro alters their physical properties.</text>
</comment>
<dbReference type="OrthoDB" id="2015280at2759"/>
<dbReference type="STRING" id="29655.A0A0K9NZU8"/>
<dbReference type="PANTHER" id="PTHR21562:SF124">
    <property type="entry name" value="PECTIN ACETYLESTERASE"/>
    <property type="match status" value="1"/>
</dbReference>
<dbReference type="Proteomes" id="UP000036987">
    <property type="component" value="Unassembled WGS sequence"/>
</dbReference>
<evidence type="ECO:0000313" key="7">
    <source>
        <dbReference type="Proteomes" id="UP000036987"/>
    </source>
</evidence>
<comment type="similarity">
    <text evidence="3 5">Belongs to the pectinacetylesterase family.</text>
</comment>
<dbReference type="GO" id="GO:0052793">
    <property type="term" value="F:pectin acetylesterase activity"/>
    <property type="evidence" value="ECO:0000318"/>
    <property type="project" value="GO_Central"/>
</dbReference>
<feature type="chain" id="PRO_5008810025" description="Pectin acetylesterase" evidence="5">
    <location>
        <begin position="21"/>
        <end position="181"/>
    </location>
</feature>
<proteinExistence type="inferred from homology"/>
<feature type="signal peptide" evidence="5">
    <location>
        <begin position="1"/>
        <end position="20"/>
    </location>
</feature>
<dbReference type="AlphaFoldDB" id="A0A0K9NZU8"/>
<evidence type="ECO:0000256" key="1">
    <source>
        <dbReference type="ARBA" id="ARBA00003534"/>
    </source>
</evidence>
<evidence type="ECO:0000313" key="6">
    <source>
        <dbReference type="EMBL" id="KMZ61512.1"/>
    </source>
</evidence>
<keyword evidence="5" id="KW-0732">Signal</keyword>
<evidence type="ECO:0000256" key="2">
    <source>
        <dbReference type="ARBA" id="ARBA00004191"/>
    </source>
</evidence>
<gene>
    <name evidence="6" type="ORF">ZOSMA_51G00010</name>
</gene>
<comment type="caution">
    <text evidence="6">The sequence shown here is derived from an EMBL/GenBank/DDBJ whole genome shotgun (WGS) entry which is preliminary data.</text>
</comment>
<dbReference type="InterPro" id="IPR004963">
    <property type="entry name" value="PAE/NOTUM"/>
</dbReference>
<keyword evidence="5" id="KW-0961">Cell wall biogenesis/degradation</keyword>
<dbReference type="EMBL" id="LFYR01001470">
    <property type="protein sequence ID" value="KMZ61512.1"/>
    <property type="molecule type" value="Genomic_DNA"/>
</dbReference>
<evidence type="ECO:0000256" key="5">
    <source>
        <dbReference type="RuleBase" id="RU363114"/>
    </source>
</evidence>
<dbReference type="PANTHER" id="PTHR21562">
    <property type="entry name" value="NOTUM-RELATED"/>
    <property type="match status" value="1"/>
</dbReference>
<protein>
    <recommendedName>
        <fullName evidence="5">Pectin acetylesterase</fullName>
        <ecNumber evidence="5">3.1.1.-</ecNumber>
    </recommendedName>
</protein>
<comment type="subcellular location">
    <subcellularLocation>
        <location evidence="2 5">Secreted</location>
        <location evidence="2 5">Cell wall</location>
    </subcellularLocation>
</comment>
<keyword evidence="7" id="KW-1185">Reference proteome</keyword>
<evidence type="ECO:0000256" key="3">
    <source>
        <dbReference type="ARBA" id="ARBA00005784"/>
    </source>
</evidence>
<dbReference type="EC" id="3.1.1.-" evidence="5"/>
<organism evidence="6 7">
    <name type="scientific">Zostera marina</name>
    <name type="common">Eelgrass</name>
    <dbReference type="NCBI Taxonomy" id="29655"/>
    <lineage>
        <taxon>Eukaryota</taxon>
        <taxon>Viridiplantae</taxon>
        <taxon>Streptophyta</taxon>
        <taxon>Embryophyta</taxon>
        <taxon>Tracheophyta</taxon>
        <taxon>Spermatophyta</taxon>
        <taxon>Magnoliopsida</taxon>
        <taxon>Liliopsida</taxon>
        <taxon>Zosteraceae</taxon>
        <taxon>Zostera</taxon>
    </lineage>
</organism>
<keyword evidence="4 5" id="KW-0134">Cell wall</keyword>
<reference evidence="7" key="1">
    <citation type="journal article" date="2016" name="Nature">
        <title>The genome of the seagrass Zostera marina reveals angiosperm adaptation to the sea.</title>
        <authorList>
            <person name="Olsen J.L."/>
            <person name="Rouze P."/>
            <person name="Verhelst B."/>
            <person name="Lin Y.-C."/>
            <person name="Bayer T."/>
            <person name="Collen J."/>
            <person name="Dattolo E."/>
            <person name="De Paoli E."/>
            <person name="Dittami S."/>
            <person name="Maumus F."/>
            <person name="Michel G."/>
            <person name="Kersting A."/>
            <person name="Lauritano C."/>
            <person name="Lohaus R."/>
            <person name="Toepel M."/>
            <person name="Tonon T."/>
            <person name="Vanneste K."/>
            <person name="Amirebrahimi M."/>
            <person name="Brakel J."/>
            <person name="Bostroem C."/>
            <person name="Chovatia M."/>
            <person name="Grimwood J."/>
            <person name="Jenkins J.W."/>
            <person name="Jueterbock A."/>
            <person name="Mraz A."/>
            <person name="Stam W.T."/>
            <person name="Tice H."/>
            <person name="Bornberg-Bauer E."/>
            <person name="Green P.J."/>
            <person name="Pearson G.A."/>
            <person name="Procaccini G."/>
            <person name="Duarte C.M."/>
            <person name="Schmutz J."/>
            <person name="Reusch T.B.H."/>
            <person name="Van de Peer Y."/>
        </authorList>
    </citation>
    <scope>NUCLEOTIDE SEQUENCE [LARGE SCALE GENOMIC DNA]</scope>
    <source>
        <strain evidence="7">cv. Finnish</strain>
    </source>
</reference>
<name>A0A0K9NZU8_ZOSMR</name>
<accession>A0A0K9NZU8</accession>
<keyword evidence="5" id="KW-0964">Secreted</keyword>
<dbReference type="GO" id="GO:0071555">
    <property type="term" value="P:cell wall organization"/>
    <property type="evidence" value="ECO:0000318"/>
    <property type="project" value="GO_Central"/>
</dbReference>